<sequence>MPQIFDDLYQFTSYAPPIDLTFHQYLLNIDEPILIHTGSRQQAQTLLPQIKDVLMGRKLKYIFVSHFESDECGGLEIILKEFPDARVIASEVTARQLDGFGIAGDVLIKRPEEKMKIGETEFKFISYPSEMHLWEGLLLLDLERKILFSSDLMIRFGNSGGEILENTLEGELDRITKEQIPDTEKREKLIGDLKEEDIKFIATGHGECIAIMSKN</sequence>
<gene>
    <name evidence="2" type="ORF">pRT18-1_294k_tetX_00224</name>
    <name evidence="3" type="ORF">pRW7-1_235k_tetX_00160</name>
</gene>
<dbReference type="InterPro" id="IPR001279">
    <property type="entry name" value="Metallo-B-lactamas"/>
</dbReference>
<geneLocation type="plasmid" evidence="3">
    <name>pRW7-1_235k_tetX</name>
</geneLocation>
<dbReference type="EMBL" id="MT219825">
    <property type="protein sequence ID" value="QIZ19567.1"/>
    <property type="molecule type" value="Genomic_DNA"/>
</dbReference>
<dbReference type="Gene3D" id="3.60.15.10">
    <property type="entry name" value="Ribonuclease Z/Hydroxyacylglutathione hydrolase-like"/>
    <property type="match status" value="1"/>
</dbReference>
<dbReference type="EMBL" id="MT219824">
    <property type="protein sequence ID" value="QIZ19319.1"/>
    <property type="molecule type" value="Genomic_DNA"/>
</dbReference>
<dbReference type="InterPro" id="IPR045761">
    <property type="entry name" value="ODP_dom"/>
</dbReference>
<geneLocation type="plasmid" evidence="2">
    <name>pRT18-1_294k_tetX</name>
</geneLocation>
<dbReference type="PANTHER" id="PTHR43717:SF1">
    <property type="entry name" value="ANAEROBIC NITRIC OXIDE REDUCTASE FLAVORUBREDOXIN"/>
    <property type="match status" value="1"/>
</dbReference>
<proteinExistence type="predicted"/>
<organism evidence="2">
    <name type="scientific">Escherichia coli</name>
    <dbReference type="NCBI Taxonomy" id="562"/>
    <lineage>
        <taxon>Bacteria</taxon>
        <taxon>Pseudomonadati</taxon>
        <taxon>Pseudomonadota</taxon>
        <taxon>Gammaproteobacteria</taxon>
        <taxon>Enterobacterales</taxon>
        <taxon>Enterobacteriaceae</taxon>
        <taxon>Escherichia</taxon>
    </lineage>
</organism>
<evidence type="ECO:0000313" key="3">
    <source>
        <dbReference type="EMBL" id="QIZ19567.1"/>
    </source>
</evidence>
<dbReference type="AlphaFoldDB" id="A0A6H1PZK4"/>
<evidence type="ECO:0000313" key="2">
    <source>
        <dbReference type="EMBL" id="QIZ19319.1"/>
    </source>
</evidence>
<dbReference type="RefSeq" id="WP_065801617.1">
    <property type="nucleotide sequence ID" value="NZ_BPFN01000204.1"/>
</dbReference>
<dbReference type="SUPFAM" id="SSF56281">
    <property type="entry name" value="Metallo-hydrolase/oxidoreductase"/>
    <property type="match status" value="1"/>
</dbReference>
<feature type="domain" description="Metallo-beta-lactamase" evidence="1">
    <location>
        <begin position="21"/>
        <end position="205"/>
    </location>
</feature>
<dbReference type="SMART" id="SM00849">
    <property type="entry name" value="Lactamase_B"/>
    <property type="match status" value="1"/>
</dbReference>
<name>A0A6H1PZK4_ECOLX</name>
<accession>A0A6H1PZK4</accession>
<evidence type="ECO:0000259" key="1">
    <source>
        <dbReference type="SMART" id="SM00849"/>
    </source>
</evidence>
<protein>
    <recommendedName>
        <fullName evidence="1">Metallo-beta-lactamase domain-containing protein</fullName>
    </recommendedName>
</protein>
<reference evidence="2" key="1">
    <citation type="submission" date="2020-03" db="EMBL/GenBank/DDBJ databases">
        <title>Deciphering the structural diversity and classification of mobile tigecycline resistance gene tet(X)-bearing plasmidome among bacteria.</title>
        <authorList>
            <person name="Li R."/>
            <person name="Lu X."/>
            <person name="Peng K."/>
            <person name="Liu Z."/>
            <person name="Li Y."/>
            <person name="Liu Y."/>
            <person name="Xiao X."/>
            <person name="Wang Z."/>
        </authorList>
    </citation>
    <scope>NUCLEOTIDE SEQUENCE</scope>
    <source>
        <strain evidence="2">RT18-1</strain>
        <strain evidence="3">RW7-1</strain>
        <plasmid evidence="2">pRT18-1_294k_tetX</plasmid>
        <plasmid evidence="3">pRW7-1_235k_tetX</plasmid>
    </source>
</reference>
<dbReference type="PANTHER" id="PTHR43717">
    <property type="entry name" value="ANAEROBIC NITRIC OXIDE REDUCTASE FLAVORUBREDOXIN"/>
    <property type="match status" value="1"/>
</dbReference>
<dbReference type="InterPro" id="IPR036866">
    <property type="entry name" value="RibonucZ/Hydroxyglut_hydro"/>
</dbReference>
<keyword evidence="2" id="KW-0614">Plasmid</keyword>
<dbReference type="Pfam" id="PF19583">
    <property type="entry name" value="ODP"/>
    <property type="match status" value="1"/>
</dbReference>